<reference evidence="5 6" key="1">
    <citation type="submission" date="2024-04" db="EMBL/GenBank/DDBJ databases">
        <authorList>
            <consortium name="Genoscope - CEA"/>
            <person name="William W."/>
        </authorList>
    </citation>
    <scope>NUCLEOTIDE SEQUENCE [LARGE SCALE GENOMIC DNA]</scope>
</reference>
<gene>
    <name evidence="5" type="ORF">GSLYS_00005042001</name>
</gene>
<accession>A0AAV2HAX5</accession>
<dbReference type="GO" id="GO:0016192">
    <property type="term" value="P:vesicle-mediated transport"/>
    <property type="evidence" value="ECO:0007669"/>
    <property type="project" value="InterPro"/>
</dbReference>
<feature type="domain" description="FUZ/MON1/HPS1 third Longin" evidence="4">
    <location>
        <begin position="767"/>
        <end position="917"/>
    </location>
</feature>
<dbReference type="AlphaFoldDB" id="A0AAV2HAX5"/>
<dbReference type="EMBL" id="CAXITT010000078">
    <property type="protein sequence ID" value="CAL1530917.1"/>
    <property type="molecule type" value="Genomic_DNA"/>
</dbReference>
<dbReference type="InterPro" id="IPR043971">
    <property type="entry name" value="FUZ/MON1/HPS1_longin_2"/>
</dbReference>
<feature type="region of interest" description="Disordered" evidence="1">
    <location>
        <begin position="257"/>
        <end position="290"/>
    </location>
</feature>
<feature type="domain" description="FUZ/MON1/HPS1 second Longin" evidence="3">
    <location>
        <begin position="198"/>
        <end position="238"/>
    </location>
</feature>
<dbReference type="Pfam" id="PF19037">
    <property type="entry name" value="Fuz_longin_2"/>
    <property type="match status" value="1"/>
</dbReference>
<dbReference type="InterPro" id="IPR043970">
    <property type="entry name" value="FUZ/MON1/HPS1_longin_3"/>
</dbReference>
<protein>
    <recommendedName>
        <fullName evidence="7">Hermansky-Pudlak syndrome 1 protein homolog</fullName>
    </recommendedName>
</protein>
<evidence type="ECO:0000313" key="6">
    <source>
        <dbReference type="Proteomes" id="UP001497497"/>
    </source>
</evidence>
<evidence type="ECO:0008006" key="7">
    <source>
        <dbReference type="Google" id="ProtNLM"/>
    </source>
</evidence>
<organism evidence="5 6">
    <name type="scientific">Lymnaea stagnalis</name>
    <name type="common">Great pond snail</name>
    <name type="synonym">Helix stagnalis</name>
    <dbReference type="NCBI Taxonomy" id="6523"/>
    <lineage>
        <taxon>Eukaryota</taxon>
        <taxon>Metazoa</taxon>
        <taxon>Spiralia</taxon>
        <taxon>Lophotrochozoa</taxon>
        <taxon>Mollusca</taxon>
        <taxon>Gastropoda</taxon>
        <taxon>Heterobranchia</taxon>
        <taxon>Euthyneura</taxon>
        <taxon>Panpulmonata</taxon>
        <taxon>Hygrophila</taxon>
        <taxon>Lymnaeoidea</taxon>
        <taxon>Lymnaeidae</taxon>
        <taxon>Lymnaea</taxon>
    </lineage>
</organism>
<evidence type="ECO:0000313" key="5">
    <source>
        <dbReference type="EMBL" id="CAL1530917.1"/>
    </source>
</evidence>
<comment type="caution">
    <text evidence="5">The sequence shown here is derived from an EMBL/GenBank/DDBJ whole genome shotgun (WGS) entry which is preliminary data.</text>
</comment>
<sequence>MKCLLVVNQLNDPFYIDYDVDFAEYIIRRAQDKGLLEHDADITKLDANLVMQLFSPLINSQRLLIDRTKEPCSSIVCPNGFRFVFKHMEDLLIVTINGDGTESEVFLNRKIEVFIMVMRFMFGPVCEEMGQSHSYSKKAKWNFLRQLMNNWANMVESEQGFLVEAIERLHVNQVVSEKCVEILERSVKQIQAARDQPTQHAILLVNSKLLALYSNRSAHELRAKDILAVMILARTMYPRADRLEDLFAKHYIGSVSRSRASSRDDNSDVGDDEYHSAPNTPGGKRSRSPSVILDDLRQERILNNSSSNSLLSHDTITNLKDSPHSSIPGYEVIKDAGSSDQESSSHREDSESGPSLLDMYTEKYPDHMFQKVRPDKNNSHTKTQAGDKKCDLASVQLDVQVDVHPGVSPHLQVNLVEKENSNHSETQHEIDIDELEVTDYRSLPADVNSKRFIASQFSLEPNIDISTPSRSSSVISNLSKSYPELSSTNGQEFPFTGVVQTQALEDTVDAVQRNKRITPAMIGSYSNSELHHHHHGPTARSSHAVTFPLQDTITEQEIVSSKPSFNTYWPHTIFLETSACQYSPYNMHSIQVLPGVTVLFLSQAPRYAVADALFQVINSLQDLIYDRRVKLNRSQSIHVYDIINSLLSKLHNNLKKLKGMVKTLSFDIHRRWEKEDLKQKLLDYMEKDIRLPIPSELESPLLELYKKLKELFSHLFLTPIPHSPQFLESLSQIKVSMHRDLVDYREYLNVKAERNITMPSYFEDYPGLIHFIFIDRHFHQMSAPALNISLKAGENTDATSYLKEKIWVMYEHMMCKLTEGYTTVMLKEGDFYFSYFLWFEDDAGNALPVQESFKPSTRASYPGILCGSFYRELVHHCFPHTFQGSIRCFEMFLMHLGAVHPEYIAGHCKQLAKKMWEMSGEAYNSVSLL</sequence>
<dbReference type="InterPro" id="IPR043972">
    <property type="entry name" value="FUZ/MON1/HPS1_longin_1"/>
</dbReference>
<feature type="domain" description="FUZ/MON1/HPS1 first Longin" evidence="2">
    <location>
        <begin position="2"/>
        <end position="124"/>
    </location>
</feature>
<dbReference type="Pfam" id="PF19038">
    <property type="entry name" value="Fuz_longin_3"/>
    <property type="match status" value="1"/>
</dbReference>
<evidence type="ECO:0000256" key="1">
    <source>
        <dbReference type="SAM" id="MobiDB-lite"/>
    </source>
</evidence>
<evidence type="ECO:0000259" key="2">
    <source>
        <dbReference type="Pfam" id="PF19036"/>
    </source>
</evidence>
<dbReference type="PANTHER" id="PTHR12761:SF1">
    <property type="entry name" value="BLOC-3 COMPLEX MEMBER HPS1"/>
    <property type="match status" value="1"/>
</dbReference>
<proteinExistence type="predicted"/>
<dbReference type="InterPro" id="IPR026053">
    <property type="entry name" value="HPS1"/>
</dbReference>
<dbReference type="Pfam" id="PF19036">
    <property type="entry name" value="Fuz_longin_1"/>
    <property type="match status" value="1"/>
</dbReference>
<feature type="region of interest" description="Disordered" evidence="1">
    <location>
        <begin position="304"/>
        <end position="358"/>
    </location>
</feature>
<evidence type="ECO:0000259" key="4">
    <source>
        <dbReference type="Pfam" id="PF19038"/>
    </source>
</evidence>
<keyword evidence="6" id="KW-1185">Reference proteome</keyword>
<name>A0AAV2HAX5_LYMST</name>
<dbReference type="Proteomes" id="UP001497497">
    <property type="component" value="Unassembled WGS sequence"/>
</dbReference>
<evidence type="ECO:0000259" key="3">
    <source>
        <dbReference type="Pfam" id="PF19037"/>
    </source>
</evidence>
<dbReference type="GO" id="GO:0031085">
    <property type="term" value="C:BLOC-3 complex"/>
    <property type="evidence" value="ECO:0007669"/>
    <property type="project" value="TreeGrafter"/>
</dbReference>
<dbReference type="GO" id="GO:0005085">
    <property type="term" value="F:guanyl-nucleotide exchange factor activity"/>
    <property type="evidence" value="ECO:0007669"/>
    <property type="project" value="TreeGrafter"/>
</dbReference>
<dbReference type="PANTHER" id="PTHR12761">
    <property type="entry name" value="HERMANSKY-PUDLAK SYNDROME PROTEIN 1"/>
    <property type="match status" value="1"/>
</dbReference>